<reference evidence="2 4" key="1">
    <citation type="submission" date="2018-11" db="EMBL/GenBank/DDBJ databases">
        <title>Multidrug-resistant genes are associated with an 42-kb island TGI1 carrying a complex class 1 integron in a Trueperella pyogenes.</title>
        <authorList>
            <person name="Dong W."/>
        </authorList>
    </citation>
    <scope>NUCLEOTIDE SEQUENCE [LARGE SCALE GENOMIC DNA]</scope>
    <source>
        <strain evidence="2 4">TP4</strain>
    </source>
</reference>
<evidence type="ECO:0000256" key="1">
    <source>
        <dbReference type="ARBA" id="ARBA00008591"/>
    </source>
</evidence>
<reference evidence="3 5" key="2">
    <citation type="submission" date="2024-01" db="EMBL/GenBank/DDBJ databases">
        <title>Genomic analysis and antimicrobial resistance profiles of Trueperella pyogenes isolated from domestic and wild animals.</title>
        <authorList>
            <person name="Magossi G."/>
            <person name="Gzyl K.E."/>
            <person name="Holman D.B."/>
            <person name="Amat S."/>
        </authorList>
    </citation>
    <scope>NUCLEOTIDE SEQUENCE [LARGE SCALE GENOMIC DNA]</scope>
    <source>
        <strain evidence="3 5">1494</strain>
    </source>
</reference>
<dbReference type="PANTHER" id="PTHR37298">
    <property type="entry name" value="UPF0111 PROTEIN YKAA"/>
    <property type="match status" value="1"/>
</dbReference>
<dbReference type="OrthoDB" id="9797568at2"/>
<dbReference type="Proteomes" id="UP001555100">
    <property type="component" value="Unassembled WGS sequence"/>
</dbReference>
<evidence type="ECO:0000313" key="5">
    <source>
        <dbReference type="Proteomes" id="UP001555100"/>
    </source>
</evidence>
<protein>
    <submittedName>
        <fullName evidence="2">DUF47 family protein</fullName>
    </submittedName>
</protein>
<proteinExistence type="inferred from homology"/>
<organism evidence="2 4">
    <name type="scientific">Trueperella pyogenes</name>
    <dbReference type="NCBI Taxonomy" id="1661"/>
    <lineage>
        <taxon>Bacteria</taxon>
        <taxon>Bacillati</taxon>
        <taxon>Actinomycetota</taxon>
        <taxon>Actinomycetes</taxon>
        <taxon>Actinomycetales</taxon>
        <taxon>Actinomycetaceae</taxon>
        <taxon>Trueperella</taxon>
    </lineage>
</organism>
<dbReference type="EMBL" id="JBAGNM010000003">
    <property type="protein sequence ID" value="MEW6954271.1"/>
    <property type="molecule type" value="Genomic_DNA"/>
</dbReference>
<dbReference type="KEGG" id="tpy:CQ11_08975"/>
<gene>
    <name evidence="2" type="ORF">EBQ10_08765</name>
    <name evidence="3" type="ORF">V3M73_04465</name>
</gene>
<accession>X4R1I6</accession>
<evidence type="ECO:0000313" key="3">
    <source>
        <dbReference type="EMBL" id="MEW6954271.1"/>
    </source>
</evidence>
<name>X4R1I6_9ACTO</name>
<dbReference type="Gene3D" id="1.20.58.220">
    <property type="entry name" value="Phosphate transport system protein phou homolog 2, domain 2"/>
    <property type="match status" value="1"/>
</dbReference>
<evidence type="ECO:0000313" key="4">
    <source>
        <dbReference type="Proteomes" id="UP000275951"/>
    </source>
</evidence>
<evidence type="ECO:0000313" key="2">
    <source>
        <dbReference type="EMBL" id="AZR07365.1"/>
    </source>
</evidence>
<dbReference type="InterPro" id="IPR018445">
    <property type="entry name" value="Put_Phosphate_transp_reg"/>
</dbReference>
<dbReference type="Proteomes" id="UP000275951">
    <property type="component" value="Chromosome"/>
</dbReference>
<dbReference type="RefSeq" id="WP_024964259.1">
    <property type="nucleotide sequence ID" value="NZ_CP007519.1"/>
</dbReference>
<dbReference type="PANTHER" id="PTHR37298:SF1">
    <property type="entry name" value="UPF0111 PROTEIN YKAA"/>
    <property type="match status" value="1"/>
</dbReference>
<dbReference type="STRING" id="1661.CQ11_08975"/>
<dbReference type="AlphaFoldDB" id="X4R1I6"/>
<comment type="similarity">
    <text evidence="1">Belongs to the UPF0111 family.</text>
</comment>
<dbReference type="GeneID" id="97530809"/>
<dbReference type="InterPro" id="IPR038078">
    <property type="entry name" value="PhoU-like_sf"/>
</dbReference>
<keyword evidence="5" id="KW-1185">Reference proteome</keyword>
<dbReference type="InterPro" id="IPR052912">
    <property type="entry name" value="UPF0111_domain"/>
</dbReference>
<sequence length="221" mass="24801">MVAIHDFGGTRPMAGFFGRFVTRYKVQELLDEQATHLARSAQILADMVSADSAARTELNRHLHQVENEADSANHLVLQEIGSRFILPYDRGDLIELTAQIDTCVDMIDEAGNNLVLYKIGEVHGRLFEMTDIIIQCAEHATTAVGKLKKIEPSIRTEWLEINNLENRADQIYRELVTDLFESDRSGKEILAHKITLDSFEAAVDSFETLASGIELLTLKES</sequence>
<dbReference type="EMBL" id="CP033905">
    <property type="protein sequence ID" value="AZR07365.1"/>
    <property type="molecule type" value="Genomic_DNA"/>
</dbReference>
<dbReference type="Pfam" id="PF01865">
    <property type="entry name" value="PhoU_div"/>
    <property type="match status" value="1"/>
</dbReference>